<comment type="subcellular location">
    <subcellularLocation>
        <location evidence="1">Membrane</location>
        <topology evidence="1">Multi-pass membrane protein</topology>
    </subcellularLocation>
</comment>
<name>A0A0U1LYC4_TALIS</name>
<feature type="transmembrane region" description="Helical" evidence="6">
    <location>
        <begin position="216"/>
        <end position="235"/>
    </location>
</feature>
<dbReference type="CDD" id="cd17502">
    <property type="entry name" value="MFS_Azr1_MDR_like"/>
    <property type="match status" value="1"/>
</dbReference>
<accession>A0A0U1LYC4</accession>
<dbReference type="Pfam" id="PF07690">
    <property type="entry name" value="MFS_1"/>
    <property type="match status" value="2"/>
</dbReference>
<evidence type="ECO:0000256" key="5">
    <source>
        <dbReference type="SAM" id="MobiDB-lite"/>
    </source>
</evidence>
<feature type="transmembrane region" description="Helical" evidence="6">
    <location>
        <begin position="109"/>
        <end position="127"/>
    </location>
</feature>
<dbReference type="InterPro" id="IPR036259">
    <property type="entry name" value="MFS_trans_sf"/>
</dbReference>
<evidence type="ECO:0000256" key="2">
    <source>
        <dbReference type="ARBA" id="ARBA00022692"/>
    </source>
</evidence>
<sequence length="915" mass="100920">MALSRTENSSPAPIDDGDTKAPATLETFKDQQANILPHKKLMVVFPAIALAQMISYLDQTSVSTAVPSIGAALNMGPSISWVPTCFLVASTSIQLINGRLSDIVGRKPLLLTCMGILAVADLCAGFSTTPGMLFAFRTIAGLGGGAITALVMIVASDVTTLEQRGKYNGFIGAMVGLGNGIGPLIVIVAVMVLIAIVIPPSNVRGKAGAKVRMIDWLGLLINIAAVVLILGGSIYSWNSPLVIAMLIIGGLLIPAFVFVEWKVAKLPMMPIRLFQSDMSANLVFIQGTLHGVVYWANLYYVPLYLQNVRGYDPIMSGVIILPMVASHGVGSLVSGQIISRTGHYNPTIITSNLIWTIGAALQTIYTRTTPVWAICVIGFLQGIGIGGAFQPGLVALLAHSRKADRAVANSLRNFLRIMGGSVGLTISGAILNNVMKNKLSSFLSSDTIGQITSSSYILESLNLAADQTEQVMDAYMSGMHDIFVMYAPIIGICFICAVLIKDNGVAEKDANQKPPAPKSEHSVESESRILGDDTPQRSRSASPRTPFRTEIRRSGRLLERRDREQQAEQLPRGLPFMSQDTDRSAGQQDADLEAARLKLAEYTPQDRKKDQIVVQSLKAFLDNLPPEGRQHVANDLNGTHTDQEIYDVFNNLFTGLTTRMLSRSTLPSVASSPISRRLGNAAALADNMDESQKRQEQFRHNLLQRDNNRCVVTGDMDDVCFRKIDSKEDIDFGSTHGAHIIPFSYATWDIKRSDEKESITASWEVLFRCFPAIEMRFKHENINDLKNGIILRDWVHTHFGRFHLTFKPTERENVYEIEFFNGISSSYRRHIKRQVEFKNNDSKNEWELPSRELLECHWRLAKILNASGMAEAFFRNYEERDSIKEQSYRGLKEDGTTDMGAILRANPSLWTYVTG</sequence>
<evidence type="ECO:0000313" key="9">
    <source>
        <dbReference type="Proteomes" id="UP000054383"/>
    </source>
</evidence>
<evidence type="ECO:0000259" key="7">
    <source>
        <dbReference type="PROSITE" id="PS50850"/>
    </source>
</evidence>
<dbReference type="GO" id="GO:0022857">
    <property type="term" value="F:transmembrane transporter activity"/>
    <property type="evidence" value="ECO:0007669"/>
    <property type="project" value="InterPro"/>
</dbReference>
<dbReference type="SUPFAM" id="SSF103473">
    <property type="entry name" value="MFS general substrate transporter"/>
    <property type="match status" value="1"/>
</dbReference>
<feature type="transmembrane region" description="Helical" evidence="6">
    <location>
        <begin position="282"/>
        <end position="302"/>
    </location>
</feature>
<dbReference type="PROSITE" id="PS50850">
    <property type="entry name" value="MFS"/>
    <property type="match status" value="1"/>
</dbReference>
<dbReference type="InterPro" id="IPR011701">
    <property type="entry name" value="MFS"/>
</dbReference>
<feature type="region of interest" description="Disordered" evidence="5">
    <location>
        <begin position="1"/>
        <end position="21"/>
    </location>
</feature>
<feature type="region of interest" description="Disordered" evidence="5">
    <location>
        <begin position="508"/>
        <end position="588"/>
    </location>
</feature>
<feature type="transmembrane region" description="Helical" evidence="6">
    <location>
        <begin position="314"/>
        <end position="335"/>
    </location>
</feature>
<keyword evidence="9" id="KW-1185">Reference proteome</keyword>
<dbReference type="InterPro" id="IPR020846">
    <property type="entry name" value="MFS_dom"/>
</dbReference>
<reference evidence="8 9" key="1">
    <citation type="submission" date="2015-04" db="EMBL/GenBank/DDBJ databases">
        <authorList>
            <person name="Syromyatnikov M.Y."/>
            <person name="Popov V.N."/>
        </authorList>
    </citation>
    <scope>NUCLEOTIDE SEQUENCE [LARGE SCALE GENOMIC DNA]</scope>
    <source>
        <strain evidence="8">WF-38-12</strain>
    </source>
</reference>
<dbReference type="PRINTS" id="PR01036">
    <property type="entry name" value="TCRTETB"/>
</dbReference>
<feature type="transmembrane region" description="Helical" evidence="6">
    <location>
        <begin position="417"/>
        <end position="435"/>
    </location>
</feature>
<feature type="transmembrane region" description="Helical" evidence="6">
    <location>
        <begin position="371"/>
        <end position="397"/>
    </location>
</feature>
<feature type="transmembrane region" description="Helical" evidence="6">
    <location>
        <begin position="241"/>
        <end position="261"/>
    </location>
</feature>
<dbReference type="EMBL" id="CVMT01000003">
    <property type="protein sequence ID" value="CRG87836.1"/>
    <property type="molecule type" value="Genomic_DNA"/>
</dbReference>
<protein>
    <submittedName>
        <fullName evidence="8">Putative MFS-type transporter Rv1877/MT1926</fullName>
    </submittedName>
</protein>
<feature type="transmembrane region" description="Helical" evidence="6">
    <location>
        <begin position="167"/>
        <end position="196"/>
    </location>
</feature>
<dbReference type="Gene3D" id="1.20.1720.10">
    <property type="entry name" value="Multidrug resistance protein D"/>
    <property type="match status" value="1"/>
</dbReference>
<keyword evidence="4 6" id="KW-0472">Membrane</keyword>
<evidence type="ECO:0000256" key="6">
    <source>
        <dbReference type="SAM" id="Phobius"/>
    </source>
</evidence>
<dbReference type="GO" id="GO:0005886">
    <property type="term" value="C:plasma membrane"/>
    <property type="evidence" value="ECO:0007669"/>
    <property type="project" value="TreeGrafter"/>
</dbReference>
<feature type="transmembrane region" description="Helical" evidence="6">
    <location>
        <begin position="347"/>
        <end position="365"/>
    </location>
</feature>
<gene>
    <name evidence="8" type="ORF">PISL3812_04857</name>
</gene>
<feature type="domain" description="Major facilitator superfamily (MFS) profile" evidence="7">
    <location>
        <begin position="44"/>
        <end position="505"/>
    </location>
</feature>
<dbReference type="InterPro" id="IPR003615">
    <property type="entry name" value="HNH_nuc"/>
</dbReference>
<feature type="compositionally biased region" description="Basic and acidic residues" evidence="5">
    <location>
        <begin position="518"/>
        <end position="536"/>
    </location>
</feature>
<dbReference type="Gene3D" id="1.20.1250.20">
    <property type="entry name" value="MFS general substrate transporter like domains"/>
    <property type="match status" value="1"/>
</dbReference>
<evidence type="ECO:0000256" key="1">
    <source>
        <dbReference type="ARBA" id="ARBA00004141"/>
    </source>
</evidence>
<feature type="transmembrane region" description="Helical" evidence="6">
    <location>
        <begin position="482"/>
        <end position="500"/>
    </location>
</feature>
<evidence type="ECO:0000256" key="3">
    <source>
        <dbReference type="ARBA" id="ARBA00022989"/>
    </source>
</evidence>
<evidence type="ECO:0000313" key="8">
    <source>
        <dbReference type="EMBL" id="CRG87836.1"/>
    </source>
</evidence>
<keyword evidence="3 6" id="KW-1133">Transmembrane helix</keyword>
<dbReference type="AlphaFoldDB" id="A0A0U1LYC4"/>
<dbReference type="PANTHER" id="PTHR23501">
    <property type="entry name" value="MAJOR FACILITATOR SUPERFAMILY"/>
    <property type="match status" value="1"/>
</dbReference>
<dbReference type="OrthoDB" id="6770063at2759"/>
<feature type="compositionally biased region" description="Polar residues" evidence="5">
    <location>
        <begin position="1"/>
        <end position="11"/>
    </location>
</feature>
<dbReference type="PANTHER" id="PTHR23501:SF78">
    <property type="entry name" value="MAJOR FACILITATOR SUPERFAMILY (MFS) PROFILE DOMAIN-CONTAINING PROTEIN-RELATED"/>
    <property type="match status" value="1"/>
</dbReference>
<feature type="compositionally biased region" description="Basic and acidic residues" evidence="5">
    <location>
        <begin position="547"/>
        <end position="566"/>
    </location>
</feature>
<proteinExistence type="predicted"/>
<keyword evidence="2 6" id="KW-0812">Transmembrane</keyword>
<feature type="transmembrane region" description="Helical" evidence="6">
    <location>
        <begin position="134"/>
        <end position="155"/>
    </location>
</feature>
<dbReference type="Proteomes" id="UP000054383">
    <property type="component" value="Unassembled WGS sequence"/>
</dbReference>
<evidence type="ECO:0000256" key="4">
    <source>
        <dbReference type="ARBA" id="ARBA00023136"/>
    </source>
</evidence>
<dbReference type="Pfam" id="PF13391">
    <property type="entry name" value="HNH_2"/>
    <property type="match status" value="1"/>
</dbReference>
<organism evidence="8 9">
    <name type="scientific">Talaromyces islandicus</name>
    <name type="common">Penicillium islandicum</name>
    <dbReference type="NCBI Taxonomy" id="28573"/>
    <lineage>
        <taxon>Eukaryota</taxon>
        <taxon>Fungi</taxon>
        <taxon>Dikarya</taxon>
        <taxon>Ascomycota</taxon>
        <taxon>Pezizomycotina</taxon>
        <taxon>Eurotiomycetes</taxon>
        <taxon>Eurotiomycetidae</taxon>
        <taxon>Eurotiales</taxon>
        <taxon>Trichocomaceae</taxon>
        <taxon>Talaromyces</taxon>
        <taxon>Talaromyces sect. Islandici</taxon>
    </lineage>
</organism>